<dbReference type="SMART" id="SM00710">
    <property type="entry name" value="PbH1"/>
    <property type="match status" value="7"/>
</dbReference>
<proteinExistence type="inferred from homology"/>
<dbReference type="InterPro" id="IPR012334">
    <property type="entry name" value="Pectin_lyas_fold"/>
</dbReference>
<evidence type="ECO:0000256" key="7">
    <source>
        <dbReference type="ARBA" id="ARBA00023316"/>
    </source>
</evidence>
<dbReference type="InterPro" id="IPR011050">
    <property type="entry name" value="Pectin_lyase_fold/virulence"/>
</dbReference>
<dbReference type="InterPro" id="IPR006626">
    <property type="entry name" value="PbH1"/>
</dbReference>
<dbReference type="Pfam" id="PF00295">
    <property type="entry name" value="Glyco_hydro_28"/>
    <property type="match status" value="1"/>
</dbReference>
<accession>A0A9R0SXR0</accession>
<protein>
    <recommendedName>
        <fullName evidence="12">Exopolygalacturonase</fullName>
        <ecNumber evidence="8">3.2.1.67</ecNumber>
    </recommendedName>
    <alternativeName>
        <fullName evidence="9">Galacturan 1,4-alpha-galacturonidase</fullName>
    </alternativeName>
    <alternativeName>
        <fullName evidence="13">Pectinase</fullName>
    </alternativeName>
</protein>
<evidence type="ECO:0000256" key="11">
    <source>
        <dbReference type="ARBA" id="ARBA00057651"/>
    </source>
</evidence>
<dbReference type="EC" id="3.2.1.67" evidence="8"/>
<evidence type="ECO:0000313" key="17">
    <source>
        <dbReference type="EMBL" id="VAI02770.1"/>
    </source>
</evidence>
<dbReference type="GO" id="GO:0005975">
    <property type="term" value="P:carbohydrate metabolic process"/>
    <property type="evidence" value="ECO:0007669"/>
    <property type="project" value="InterPro"/>
</dbReference>
<feature type="compositionally biased region" description="Polar residues" evidence="16">
    <location>
        <begin position="1"/>
        <end position="15"/>
    </location>
</feature>
<evidence type="ECO:0000256" key="3">
    <source>
        <dbReference type="ARBA" id="ARBA00022512"/>
    </source>
</evidence>
<dbReference type="Proteomes" id="UP000324705">
    <property type="component" value="Chromosome 4B"/>
</dbReference>
<keyword evidence="6 15" id="KW-0326">Glycosidase</keyword>
<dbReference type="PROSITE" id="PS00502">
    <property type="entry name" value="POLYGALACTURONASE"/>
    <property type="match status" value="1"/>
</dbReference>
<comment type="similarity">
    <text evidence="2 15">Belongs to the glycosyl hydrolase 28 family.</text>
</comment>
<evidence type="ECO:0000256" key="2">
    <source>
        <dbReference type="ARBA" id="ARBA00008834"/>
    </source>
</evidence>
<dbReference type="Gramene" id="TRITD4Bv1G029750.1">
    <property type="protein sequence ID" value="TRITD4Bv1G029750.1"/>
    <property type="gene ID" value="TRITD4Bv1G029750"/>
</dbReference>
<comment type="function">
    <text evidence="11">May function in depolymerizing pectin during pollen development, germination, and tube growth. Acts as an exo-polygalacturonase.</text>
</comment>
<name>A0A9R0SXR0_TRITD</name>
<comment type="catalytic activity">
    <reaction evidence="10">
        <text>[(1-&gt;4)-alpha-D-galacturonosyl](n) + H2O = alpha-D-galacturonate + [(1-&gt;4)-alpha-D-galacturonosyl](n-1)</text>
        <dbReference type="Rhea" id="RHEA:14117"/>
        <dbReference type="Rhea" id="RHEA-COMP:14570"/>
        <dbReference type="Rhea" id="RHEA-COMP:14572"/>
        <dbReference type="ChEBI" id="CHEBI:15377"/>
        <dbReference type="ChEBI" id="CHEBI:58658"/>
        <dbReference type="ChEBI" id="CHEBI:140523"/>
        <dbReference type="EC" id="3.2.1.67"/>
    </reaction>
</comment>
<comment type="subcellular location">
    <subcellularLocation>
        <location evidence="1">Secreted</location>
        <location evidence="1">Cell wall</location>
    </subcellularLocation>
</comment>
<sequence length="450" mass="46936">MLLNTTPNSQAASNPSNPPTTCKVASHEPDALWTHASPATRRPTRRYRPMPPRRRAGLALLAHLCVSLASAASYSVVDYGAVADGRTDCAGAFLRAWAAACGAEGEGPSAVVVPAGEFLVSRARFSGPCRRGAVAVNIMGTVLAPVPYAGVQLWIVFQNVDGVSVVGGTLDGRGQAYWACRRAGGDSSCPAATRSFTIYRSRNVVIQGLTSLNSAGIHVTVQASTGVAIVDTVVSAPGNSPNTDGIHVKQSSGVTIRNAVIGTGDDCISMVEGSSDVWIQGVTCGPGHGISIGSLGDTPEQVAVRNITVKAVTLAGTTNGLRIKSWAKANSGLVDGVAFSDVVMRDVRNPIIVDQNYCPGNISCPTEGSGIKITNVSYTNVEGTSATPVAVRFDCSPSRPCTGITTRNVWLGYGERRRAAESLCRNAHGVAHGQVVPPSCLADWEMFLYK</sequence>
<dbReference type="SUPFAM" id="SSF51126">
    <property type="entry name" value="Pectin lyase-like"/>
    <property type="match status" value="1"/>
</dbReference>
<dbReference type="EMBL" id="LT934118">
    <property type="protein sequence ID" value="VAI02770.1"/>
    <property type="molecule type" value="Genomic_DNA"/>
</dbReference>
<feature type="region of interest" description="Disordered" evidence="16">
    <location>
        <begin position="1"/>
        <end position="24"/>
    </location>
</feature>
<evidence type="ECO:0000256" key="14">
    <source>
        <dbReference type="PROSITE-ProRule" id="PRU10052"/>
    </source>
</evidence>
<evidence type="ECO:0000256" key="9">
    <source>
        <dbReference type="ARBA" id="ARBA00043142"/>
    </source>
</evidence>
<keyword evidence="3" id="KW-0134">Cell wall</keyword>
<evidence type="ECO:0000313" key="18">
    <source>
        <dbReference type="Proteomes" id="UP000324705"/>
    </source>
</evidence>
<gene>
    <name evidence="17" type="ORF">TRITD_4Bv1G029750</name>
</gene>
<evidence type="ECO:0000256" key="10">
    <source>
        <dbReference type="ARBA" id="ARBA00048766"/>
    </source>
</evidence>
<dbReference type="GO" id="GO:0004650">
    <property type="term" value="F:polygalacturonase activity"/>
    <property type="evidence" value="ECO:0007669"/>
    <property type="project" value="InterPro"/>
</dbReference>
<evidence type="ECO:0000256" key="1">
    <source>
        <dbReference type="ARBA" id="ARBA00004191"/>
    </source>
</evidence>
<dbReference type="FunFam" id="2.160.20.10:FF:000004">
    <property type="entry name" value="Pectin lyase-like superfamily protein"/>
    <property type="match status" value="1"/>
</dbReference>
<keyword evidence="4" id="KW-0964">Secreted</keyword>
<evidence type="ECO:0000256" key="12">
    <source>
        <dbReference type="ARBA" id="ARBA00068298"/>
    </source>
</evidence>
<evidence type="ECO:0000256" key="4">
    <source>
        <dbReference type="ARBA" id="ARBA00022525"/>
    </source>
</evidence>
<organism evidence="17 18">
    <name type="scientific">Triticum turgidum subsp. durum</name>
    <name type="common">Durum wheat</name>
    <name type="synonym">Triticum durum</name>
    <dbReference type="NCBI Taxonomy" id="4567"/>
    <lineage>
        <taxon>Eukaryota</taxon>
        <taxon>Viridiplantae</taxon>
        <taxon>Streptophyta</taxon>
        <taxon>Embryophyta</taxon>
        <taxon>Tracheophyta</taxon>
        <taxon>Spermatophyta</taxon>
        <taxon>Magnoliopsida</taxon>
        <taxon>Liliopsida</taxon>
        <taxon>Poales</taxon>
        <taxon>Poaceae</taxon>
        <taxon>BOP clade</taxon>
        <taxon>Pooideae</taxon>
        <taxon>Triticodae</taxon>
        <taxon>Triticeae</taxon>
        <taxon>Triticinae</taxon>
        <taxon>Triticum</taxon>
    </lineage>
</organism>
<dbReference type="AlphaFoldDB" id="A0A9R0SXR0"/>
<keyword evidence="18" id="KW-1185">Reference proteome</keyword>
<evidence type="ECO:0000256" key="8">
    <source>
        <dbReference type="ARBA" id="ARBA00038933"/>
    </source>
</evidence>
<dbReference type="Gene3D" id="2.160.20.10">
    <property type="entry name" value="Single-stranded right-handed beta-helix, Pectin lyase-like"/>
    <property type="match status" value="1"/>
</dbReference>
<dbReference type="OMA" id="TRSFTIY"/>
<reference evidence="17 18" key="1">
    <citation type="submission" date="2017-09" db="EMBL/GenBank/DDBJ databases">
        <authorList>
            <consortium name="International Durum Wheat Genome Sequencing Consortium (IDWGSC)"/>
            <person name="Milanesi L."/>
        </authorList>
    </citation>
    <scope>NUCLEOTIDE SEQUENCE [LARGE SCALE GENOMIC DNA]</scope>
    <source>
        <strain evidence="18">cv. Svevo</strain>
    </source>
</reference>
<evidence type="ECO:0000256" key="6">
    <source>
        <dbReference type="ARBA" id="ARBA00023295"/>
    </source>
</evidence>
<dbReference type="PANTHER" id="PTHR31375">
    <property type="match status" value="1"/>
</dbReference>
<dbReference type="InterPro" id="IPR000743">
    <property type="entry name" value="Glyco_hydro_28"/>
</dbReference>
<evidence type="ECO:0000256" key="15">
    <source>
        <dbReference type="RuleBase" id="RU361169"/>
    </source>
</evidence>
<dbReference type="GO" id="GO:0047911">
    <property type="term" value="F:galacturan 1,4-alpha-galacturonidase activity"/>
    <property type="evidence" value="ECO:0007669"/>
    <property type="project" value="UniProtKB-EC"/>
</dbReference>
<evidence type="ECO:0000256" key="13">
    <source>
        <dbReference type="ARBA" id="ARBA00083621"/>
    </source>
</evidence>
<evidence type="ECO:0000256" key="16">
    <source>
        <dbReference type="SAM" id="MobiDB-lite"/>
    </source>
</evidence>
<dbReference type="GO" id="GO:0071555">
    <property type="term" value="P:cell wall organization"/>
    <property type="evidence" value="ECO:0007669"/>
    <property type="project" value="UniProtKB-KW"/>
</dbReference>
<evidence type="ECO:0000256" key="5">
    <source>
        <dbReference type="ARBA" id="ARBA00022801"/>
    </source>
</evidence>
<keyword evidence="5 15" id="KW-0378">Hydrolase</keyword>
<keyword evidence="7" id="KW-0961">Cell wall biogenesis/degradation</keyword>
<feature type="active site" evidence="14">
    <location>
        <position position="288"/>
    </location>
</feature>